<dbReference type="PROSITE" id="PS51352">
    <property type="entry name" value="THIOREDOXIN_2"/>
    <property type="match status" value="1"/>
</dbReference>
<reference evidence="8 9" key="1">
    <citation type="submission" date="2018-12" db="EMBL/GenBank/DDBJ databases">
        <title>Complete genome sequence of Flaviflexus salsibiostraticola KCTC 33148.</title>
        <authorList>
            <person name="Bae J.-W."/>
        </authorList>
    </citation>
    <scope>NUCLEOTIDE SEQUENCE [LARGE SCALE GENOMIC DNA]</scope>
    <source>
        <strain evidence="8 9">KCTC 33148</strain>
    </source>
</reference>
<dbReference type="OrthoDB" id="117402at2"/>
<dbReference type="GO" id="GO:0016491">
    <property type="term" value="F:oxidoreductase activity"/>
    <property type="evidence" value="ECO:0007669"/>
    <property type="project" value="UniProtKB-KW"/>
</dbReference>
<sequence length="236" mass="24762">MPNRTAARPAVLVPLAILIIAAALIVAVLARGGGEESDASGVARVSAPTQVQGPSTPDYSTAERRQEGDPLAIGPVDAPVVMVAFSDYQCPFCARWTEQTLPSMLDYVDAGELRIEWRDLTVFGEDSERAALAAHAAGQQGAFWEFHDALFVDGQVSSDLTEAALTGVAGELGLDVAQFTEDLSSPETARAVAENQQLGIDLGVYSTPVFFINGQPVVGAQPTEVFTGAVDTALAE</sequence>
<organism evidence="8 9">
    <name type="scientific">Flaviflexus salsibiostraticola</name>
    <dbReference type="NCBI Taxonomy" id="1282737"/>
    <lineage>
        <taxon>Bacteria</taxon>
        <taxon>Bacillati</taxon>
        <taxon>Actinomycetota</taxon>
        <taxon>Actinomycetes</taxon>
        <taxon>Actinomycetales</taxon>
        <taxon>Actinomycetaceae</taxon>
        <taxon>Flaviflexus</taxon>
    </lineage>
</organism>
<dbReference type="RefSeq" id="WP_126041625.1">
    <property type="nucleotide sequence ID" value="NZ_CP034438.1"/>
</dbReference>
<evidence type="ECO:0000256" key="2">
    <source>
        <dbReference type="ARBA" id="ARBA00022729"/>
    </source>
</evidence>
<evidence type="ECO:0000259" key="7">
    <source>
        <dbReference type="PROSITE" id="PS51352"/>
    </source>
</evidence>
<dbReference type="PANTHER" id="PTHR13887">
    <property type="entry name" value="GLUTATHIONE S-TRANSFERASE KAPPA"/>
    <property type="match status" value="1"/>
</dbReference>
<dbReference type="InterPro" id="IPR036249">
    <property type="entry name" value="Thioredoxin-like_sf"/>
</dbReference>
<accession>A0A3S8ZB30</accession>
<evidence type="ECO:0000256" key="3">
    <source>
        <dbReference type="ARBA" id="ARBA00023002"/>
    </source>
</evidence>
<evidence type="ECO:0000256" key="6">
    <source>
        <dbReference type="SAM" id="MobiDB-lite"/>
    </source>
</evidence>
<dbReference type="AlphaFoldDB" id="A0A3S8ZB30"/>
<keyword evidence="4" id="KW-1015">Disulfide bond</keyword>
<evidence type="ECO:0000313" key="8">
    <source>
        <dbReference type="EMBL" id="AZN30670.1"/>
    </source>
</evidence>
<keyword evidence="9" id="KW-1185">Reference proteome</keyword>
<feature type="domain" description="Thioredoxin" evidence="7">
    <location>
        <begin position="50"/>
        <end position="235"/>
    </location>
</feature>
<dbReference type="Proteomes" id="UP000270021">
    <property type="component" value="Chromosome"/>
</dbReference>
<dbReference type="EMBL" id="CP034438">
    <property type="protein sequence ID" value="AZN30670.1"/>
    <property type="molecule type" value="Genomic_DNA"/>
</dbReference>
<keyword evidence="5" id="KW-0676">Redox-active center</keyword>
<evidence type="ECO:0000313" key="9">
    <source>
        <dbReference type="Proteomes" id="UP000270021"/>
    </source>
</evidence>
<feature type="compositionally biased region" description="Polar residues" evidence="6">
    <location>
        <begin position="47"/>
        <end position="59"/>
    </location>
</feature>
<evidence type="ECO:0000256" key="5">
    <source>
        <dbReference type="ARBA" id="ARBA00023284"/>
    </source>
</evidence>
<dbReference type="PANTHER" id="PTHR13887:SF14">
    <property type="entry name" value="DISULFIDE BOND FORMATION PROTEIN D"/>
    <property type="match status" value="1"/>
</dbReference>
<keyword evidence="3" id="KW-0560">Oxidoreductase</keyword>
<feature type="region of interest" description="Disordered" evidence="6">
    <location>
        <begin position="38"/>
        <end position="65"/>
    </location>
</feature>
<dbReference type="Pfam" id="PF13462">
    <property type="entry name" value="Thioredoxin_4"/>
    <property type="match status" value="1"/>
</dbReference>
<keyword evidence="2" id="KW-0732">Signal</keyword>
<dbReference type="KEGG" id="fsl:EJO69_10420"/>
<dbReference type="InterPro" id="IPR012336">
    <property type="entry name" value="Thioredoxin-like_fold"/>
</dbReference>
<name>A0A3S8ZB30_9ACTO</name>
<evidence type="ECO:0000256" key="1">
    <source>
        <dbReference type="ARBA" id="ARBA00005791"/>
    </source>
</evidence>
<protein>
    <submittedName>
        <fullName evidence="8">DsbA family protein</fullName>
    </submittedName>
</protein>
<evidence type="ECO:0000256" key="4">
    <source>
        <dbReference type="ARBA" id="ARBA00023157"/>
    </source>
</evidence>
<dbReference type="Gene3D" id="3.40.30.10">
    <property type="entry name" value="Glutaredoxin"/>
    <property type="match status" value="1"/>
</dbReference>
<dbReference type="SUPFAM" id="SSF52833">
    <property type="entry name" value="Thioredoxin-like"/>
    <property type="match status" value="1"/>
</dbReference>
<proteinExistence type="inferred from homology"/>
<comment type="similarity">
    <text evidence="1">Belongs to the thioredoxin family. DsbA subfamily.</text>
</comment>
<dbReference type="InterPro" id="IPR013766">
    <property type="entry name" value="Thioredoxin_domain"/>
</dbReference>
<gene>
    <name evidence="8" type="ORF">EJO69_10420</name>
</gene>